<evidence type="ECO:0000259" key="12">
    <source>
        <dbReference type="Pfam" id="PF07715"/>
    </source>
</evidence>
<evidence type="ECO:0000313" key="13">
    <source>
        <dbReference type="EMBL" id="MBO1363467.1"/>
    </source>
</evidence>
<keyword evidence="13" id="KW-0675">Receptor</keyword>
<feature type="domain" description="TonB-dependent receptor plug" evidence="12">
    <location>
        <begin position="112"/>
        <end position="221"/>
    </location>
</feature>
<protein>
    <submittedName>
        <fullName evidence="13">TonB-dependent receptor</fullName>
    </submittedName>
</protein>
<keyword evidence="10" id="KW-0732">Signal</keyword>
<feature type="chain" id="PRO_5046699531" evidence="10">
    <location>
        <begin position="22"/>
        <end position="1032"/>
    </location>
</feature>
<feature type="signal peptide" evidence="10">
    <location>
        <begin position="1"/>
        <end position="21"/>
    </location>
</feature>
<evidence type="ECO:0000256" key="9">
    <source>
        <dbReference type="RuleBase" id="RU003357"/>
    </source>
</evidence>
<feature type="domain" description="TonB-dependent receptor-like beta-barrel" evidence="11">
    <location>
        <begin position="418"/>
        <end position="805"/>
    </location>
</feature>
<keyword evidence="5 9" id="KW-0798">TonB box</keyword>
<evidence type="ECO:0000259" key="11">
    <source>
        <dbReference type="Pfam" id="PF00593"/>
    </source>
</evidence>
<dbReference type="SUPFAM" id="SSF49464">
    <property type="entry name" value="Carboxypeptidase regulatory domain-like"/>
    <property type="match status" value="1"/>
</dbReference>
<gene>
    <name evidence="13" type="ORF">JHU38_06730</name>
</gene>
<dbReference type="Proteomes" id="UP000664265">
    <property type="component" value="Unassembled WGS sequence"/>
</dbReference>
<keyword evidence="7 8" id="KW-0998">Cell outer membrane</keyword>
<proteinExistence type="inferred from homology"/>
<evidence type="ECO:0000256" key="1">
    <source>
        <dbReference type="ARBA" id="ARBA00004571"/>
    </source>
</evidence>
<comment type="caution">
    <text evidence="13">The sequence shown here is derived from an EMBL/GenBank/DDBJ whole genome shotgun (WGS) entry which is preliminary data.</text>
</comment>
<keyword evidence="3 8" id="KW-1134">Transmembrane beta strand</keyword>
<keyword evidence="2 8" id="KW-0813">Transport</keyword>
<evidence type="ECO:0000256" key="4">
    <source>
        <dbReference type="ARBA" id="ARBA00022692"/>
    </source>
</evidence>
<dbReference type="Pfam" id="PF00593">
    <property type="entry name" value="TonB_dep_Rec_b-barrel"/>
    <property type="match status" value="1"/>
</dbReference>
<evidence type="ECO:0000256" key="3">
    <source>
        <dbReference type="ARBA" id="ARBA00022452"/>
    </source>
</evidence>
<dbReference type="RefSeq" id="WP_107582301.1">
    <property type="nucleotide sequence ID" value="NZ_JAERMS010000017.1"/>
</dbReference>
<evidence type="ECO:0000256" key="5">
    <source>
        <dbReference type="ARBA" id="ARBA00023077"/>
    </source>
</evidence>
<accession>A0ABS3M5L3</accession>
<dbReference type="InterPro" id="IPR012910">
    <property type="entry name" value="Plug_dom"/>
</dbReference>
<name>A0ABS3M5L3_9BACT</name>
<dbReference type="SUPFAM" id="SSF56935">
    <property type="entry name" value="Porins"/>
    <property type="match status" value="1"/>
</dbReference>
<reference evidence="13 14" key="1">
    <citation type="submission" date="2021-01" db="EMBL/GenBank/DDBJ databases">
        <title>Prevotella A2931 sp. nov.</title>
        <authorList>
            <person name="Buhl M."/>
            <person name="Oberhettinger P."/>
        </authorList>
    </citation>
    <scope>NUCLEOTIDE SEQUENCE [LARGE SCALE GENOMIC DNA]</scope>
    <source>
        <strain evidence="13 14">A2931</strain>
    </source>
</reference>
<keyword evidence="14" id="KW-1185">Reference proteome</keyword>
<dbReference type="NCBIfam" id="TIGR04056">
    <property type="entry name" value="OMP_RagA_SusC"/>
    <property type="match status" value="1"/>
</dbReference>
<dbReference type="InterPro" id="IPR039426">
    <property type="entry name" value="TonB-dep_rcpt-like"/>
</dbReference>
<evidence type="ECO:0000256" key="8">
    <source>
        <dbReference type="PROSITE-ProRule" id="PRU01360"/>
    </source>
</evidence>
<dbReference type="Pfam" id="PF13715">
    <property type="entry name" value="CarbopepD_reg_2"/>
    <property type="match status" value="1"/>
</dbReference>
<evidence type="ECO:0000256" key="7">
    <source>
        <dbReference type="ARBA" id="ARBA00023237"/>
    </source>
</evidence>
<dbReference type="Pfam" id="PF07715">
    <property type="entry name" value="Plug"/>
    <property type="match status" value="1"/>
</dbReference>
<dbReference type="EMBL" id="JAERMS010000017">
    <property type="protein sequence ID" value="MBO1363467.1"/>
    <property type="molecule type" value="Genomic_DNA"/>
</dbReference>
<dbReference type="InterPro" id="IPR000531">
    <property type="entry name" value="Beta-barrel_TonB"/>
</dbReference>
<sequence length="1032" mass="115373">MKRRLLCLSALIWLCAQVTFAQLKVVGQVLDESSEPLVGASVRVKGTSAGTPTDVDGNFALTVEQGATLEVSYLGYNTREVKAITQRKMRIILKSDDNQLDGVVVVGVLMKKSDLTGAVSHVDANVLAEKPVTNISEALQGRVAGLYVTKGVTPSDDGSLKIRGTNTINSGSSPIYVVDGLVMDNQFGFYNAINVNDVESIEVLKDASATALYGSRGANGVIVVTTKKAKRGTGQVAYDGWVSFSTMGHRPKTMTAQQTFDLRAEAYMNGYAYNHPKASAEQLKDYWDKTIMGSKTIFSEEEMATYRSGKSYDWLKQVTKTGMEHNHSMSFSKASDSSSLYVSLGYSGLDGVVKGTEQDKYYGRVNAESSIKPWLKIGTNTSYTYMKDKIPSGAVYNHALQKSNPLIDYAPYMSDATRYKPYYLFTYWRVHDSGDNNNNFNPFNSMDIQTDRERYHFTSSSYVNINPLKGLNLRSTLAVNRAEQSWNQFIPNTIQEAARYYGGDNYATQQRFAETQWQWDNTLSYDTQIKERHNLNAFVGTSSSRYAYRVLKGSGRRFAGNELGYNVLQASADTKTRGIESDYETSSLMSFVGRVNYNYDYRYFLTLTGRYDGSSKFAVGHRWGFMPSFSLAWDVTNEKYFPQQDVLSRLKVRTGYGVVGNQDIDNYLYATLYLPQQSNGEAYYGTDGRRGTPNLTWEKQKQTNVGLDVGFFKNRVSLSLDYYYIKNSNLLMSHSLATTSGYTYTTENIGELTNKGFEATLRAAVISTEEFQWNISANISLDRNKVTKLYGGVDHILNGTNRQGNIFIGESLSNVYAYKSGGIANENNRELWENKNFNGRTVGLGDLFVLDISGPNGKPDGVIDAYDRYIYGNTDPKAYGGFSTDFSWKGLTVNAVFNYSLGGHRISSYYEGLVSSVGESYASPDLLDRWSTTNTNARFPRVMAGTEGYSKFQAGETDHYIQSSSYLRLGTLTLAYNMPQHWLKSVNMKSVRLYFTASNLFTITGYKGFDPEQGDYNYPPTRSYTIGLNFSF</sequence>
<dbReference type="InterPro" id="IPR023996">
    <property type="entry name" value="TonB-dep_OMP_SusC/RagA"/>
</dbReference>
<dbReference type="Gene3D" id="2.40.170.20">
    <property type="entry name" value="TonB-dependent receptor, beta-barrel domain"/>
    <property type="match status" value="1"/>
</dbReference>
<evidence type="ECO:0000256" key="6">
    <source>
        <dbReference type="ARBA" id="ARBA00023136"/>
    </source>
</evidence>
<dbReference type="PROSITE" id="PS52016">
    <property type="entry name" value="TONB_DEPENDENT_REC_3"/>
    <property type="match status" value="1"/>
</dbReference>
<dbReference type="InterPro" id="IPR023997">
    <property type="entry name" value="TonB-dep_OMP_SusC/RagA_CS"/>
</dbReference>
<dbReference type="Gene3D" id="2.170.130.10">
    <property type="entry name" value="TonB-dependent receptor, plug domain"/>
    <property type="match status" value="1"/>
</dbReference>
<organism evidence="13 14">
    <name type="scientific">Prevotella illustrans</name>
    <dbReference type="NCBI Taxonomy" id="2800387"/>
    <lineage>
        <taxon>Bacteria</taxon>
        <taxon>Pseudomonadati</taxon>
        <taxon>Bacteroidota</taxon>
        <taxon>Bacteroidia</taxon>
        <taxon>Bacteroidales</taxon>
        <taxon>Prevotellaceae</taxon>
        <taxon>Prevotella</taxon>
    </lineage>
</organism>
<evidence type="ECO:0000256" key="2">
    <source>
        <dbReference type="ARBA" id="ARBA00022448"/>
    </source>
</evidence>
<evidence type="ECO:0000256" key="10">
    <source>
        <dbReference type="SAM" id="SignalP"/>
    </source>
</evidence>
<dbReference type="InterPro" id="IPR037066">
    <property type="entry name" value="Plug_dom_sf"/>
</dbReference>
<keyword evidence="6 8" id="KW-0472">Membrane</keyword>
<dbReference type="InterPro" id="IPR036942">
    <property type="entry name" value="Beta-barrel_TonB_sf"/>
</dbReference>
<comment type="similarity">
    <text evidence="8 9">Belongs to the TonB-dependent receptor family.</text>
</comment>
<dbReference type="NCBIfam" id="TIGR04057">
    <property type="entry name" value="SusC_RagA_signa"/>
    <property type="match status" value="1"/>
</dbReference>
<comment type="subcellular location">
    <subcellularLocation>
        <location evidence="1 8">Cell outer membrane</location>
        <topology evidence="1 8">Multi-pass membrane protein</topology>
    </subcellularLocation>
</comment>
<evidence type="ECO:0000313" key="14">
    <source>
        <dbReference type="Proteomes" id="UP000664265"/>
    </source>
</evidence>
<dbReference type="Gene3D" id="2.60.40.1120">
    <property type="entry name" value="Carboxypeptidase-like, regulatory domain"/>
    <property type="match status" value="1"/>
</dbReference>
<dbReference type="InterPro" id="IPR008969">
    <property type="entry name" value="CarboxyPept-like_regulatory"/>
</dbReference>
<keyword evidence="4 8" id="KW-0812">Transmembrane</keyword>